<organism evidence="2 3">
    <name type="scientific">Zeaxanthinibacter enoshimensis</name>
    <dbReference type="NCBI Taxonomy" id="392009"/>
    <lineage>
        <taxon>Bacteria</taxon>
        <taxon>Pseudomonadati</taxon>
        <taxon>Bacteroidota</taxon>
        <taxon>Flavobacteriia</taxon>
        <taxon>Flavobacteriales</taxon>
        <taxon>Flavobacteriaceae</taxon>
        <taxon>Zeaxanthinibacter</taxon>
    </lineage>
</organism>
<evidence type="ECO:0000313" key="2">
    <source>
        <dbReference type="EMBL" id="TDQ31236.1"/>
    </source>
</evidence>
<comment type="caution">
    <text evidence="2">The sequence shown here is derived from an EMBL/GenBank/DDBJ whole genome shotgun (WGS) entry which is preliminary data.</text>
</comment>
<feature type="transmembrane region" description="Helical" evidence="1">
    <location>
        <begin position="12"/>
        <end position="29"/>
    </location>
</feature>
<name>A0A4R6TK42_9FLAO</name>
<evidence type="ECO:0000256" key="1">
    <source>
        <dbReference type="SAM" id="Phobius"/>
    </source>
</evidence>
<dbReference type="EMBL" id="SNYI01000002">
    <property type="protein sequence ID" value="TDQ31236.1"/>
    <property type="molecule type" value="Genomic_DNA"/>
</dbReference>
<protein>
    <submittedName>
        <fullName evidence="2">Uncharacterized protein</fullName>
    </submittedName>
</protein>
<evidence type="ECO:0000313" key="3">
    <source>
        <dbReference type="Proteomes" id="UP000295468"/>
    </source>
</evidence>
<gene>
    <name evidence="2" type="ORF">CLV82_1942</name>
</gene>
<sequence length="33" mass="4112">MEEKFVWKKAYSWVLILNAVYILIFYYLMTTFS</sequence>
<keyword evidence="1" id="KW-0472">Membrane</keyword>
<reference evidence="2 3" key="1">
    <citation type="submission" date="2019-03" db="EMBL/GenBank/DDBJ databases">
        <title>Genomic Encyclopedia of Archaeal and Bacterial Type Strains, Phase II (KMG-II): from individual species to whole genera.</title>
        <authorList>
            <person name="Goeker M."/>
        </authorList>
    </citation>
    <scope>NUCLEOTIDE SEQUENCE [LARGE SCALE GENOMIC DNA]</scope>
    <source>
        <strain evidence="2 3">DSM 18435</strain>
    </source>
</reference>
<keyword evidence="1" id="KW-1133">Transmembrane helix</keyword>
<keyword evidence="3" id="KW-1185">Reference proteome</keyword>
<proteinExistence type="predicted"/>
<dbReference type="AlphaFoldDB" id="A0A4R6TK42"/>
<keyword evidence="1" id="KW-0812">Transmembrane</keyword>
<dbReference type="Proteomes" id="UP000295468">
    <property type="component" value="Unassembled WGS sequence"/>
</dbReference>
<accession>A0A4R6TK42</accession>